<keyword evidence="1" id="KW-1133">Transmembrane helix</keyword>
<accession>A0A1T4RLU3</accession>
<evidence type="ECO:0000313" key="4">
    <source>
        <dbReference type="EMBL" id="SKA16718.1"/>
    </source>
</evidence>
<dbReference type="SUPFAM" id="SSF55073">
    <property type="entry name" value="Nucleotide cyclase"/>
    <property type="match status" value="1"/>
</dbReference>
<evidence type="ECO:0000259" key="2">
    <source>
        <dbReference type="PROSITE" id="PS50125"/>
    </source>
</evidence>
<dbReference type="RefSeq" id="WP_085935579.1">
    <property type="nucleotide sequence ID" value="NZ_FUWJ01000005.1"/>
</dbReference>
<keyword evidence="1" id="KW-0812">Transmembrane</keyword>
<dbReference type="AlphaFoldDB" id="A0A1T4RLU3"/>
<feature type="domain" description="HAMP" evidence="3">
    <location>
        <begin position="235"/>
        <end position="287"/>
    </location>
</feature>
<dbReference type="InterPro" id="IPR001054">
    <property type="entry name" value="A/G_cyclase"/>
</dbReference>
<dbReference type="Gene3D" id="3.30.70.1230">
    <property type="entry name" value="Nucleotide cyclase"/>
    <property type="match status" value="1"/>
</dbReference>
<dbReference type="GO" id="GO:0035556">
    <property type="term" value="P:intracellular signal transduction"/>
    <property type="evidence" value="ECO:0007669"/>
    <property type="project" value="InterPro"/>
</dbReference>
<dbReference type="Pfam" id="PF00211">
    <property type="entry name" value="Guanylate_cyc"/>
    <property type="match status" value="1"/>
</dbReference>
<evidence type="ECO:0000313" key="5">
    <source>
        <dbReference type="Proteomes" id="UP000190092"/>
    </source>
</evidence>
<feature type="transmembrane region" description="Helical" evidence="1">
    <location>
        <begin position="219"/>
        <end position="238"/>
    </location>
</feature>
<dbReference type="InterPro" id="IPR029787">
    <property type="entry name" value="Nucleotide_cyclase"/>
</dbReference>
<proteinExistence type="predicted"/>
<feature type="domain" description="Guanylate cyclase" evidence="2">
    <location>
        <begin position="321"/>
        <end position="450"/>
    </location>
</feature>
<feature type="transmembrane region" description="Helical" evidence="1">
    <location>
        <begin position="182"/>
        <end position="207"/>
    </location>
</feature>
<dbReference type="Proteomes" id="UP000190092">
    <property type="component" value="Unassembled WGS sequence"/>
</dbReference>
<dbReference type="EMBL" id="FUWJ01000005">
    <property type="protein sequence ID" value="SKA16718.1"/>
    <property type="molecule type" value="Genomic_DNA"/>
</dbReference>
<feature type="transmembrane region" description="Helical" evidence="1">
    <location>
        <begin position="47"/>
        <end position="67"/>
    </location>
</feature>
<keyword evidence="5" id="KW-1185">Reference proteome</keyword>
<dbReference type="GO" id="GO:0016020">
    <property type="term" value="C:membrane"/>
    <property type="evidence" value="ECO:0007669"/>
    <property type="project" value="InterPro"/>
</dbReference>
<dbReference type="InterPro" id="IPR050697">
    <property type="entry name" value="Adenylyl/Guanylyl_Cyclase_3/4"/>
</dbReference>
<dbReference type="STRING" id="225324.SAMN02745126_03902"/>
<reference evidence="5" key="1">
    <citation type="submission" date="2017-02" db="EMBL/GenBank/DDBJ databases">
        <authorList>
            <person name="Varghese N."/>
            <person name="Submissions S."/>
        </authorList>
    </citation>
    <scope>NUCLEOTIDE SEQUENCE [LARGE SCALE GENOMIC DNA]</scope>
    <source>
        <strain evidence="5">ATCC 27094</strain>
    </source>
</reference>
<dbReference type="SUPFAM" id="SSF158472">
    <property type="entry name" value="HAMP domain-like"/>
    <property type="match status" value="1"/>
</dbReference>
<dbReference type="CDD" id="cd07302">
    <property type="entry name" value="CHD"/>
    <property type="match status" value="1"/>
</dbReference>
<dbReference type="Gene3D" id="6.10.340.10">
    <property type="match status" value="1"/>
</dbReference>
<dbReference type="PROSITE" id="PS50885">
    <property type="entry name" value="HAMP"/>
    <property type="match status" value="1"/>
</dbReference>
<dbReference type="PROSITE" id="PS50125">
    <property type="entry name" value="GUANYLATE_CYCLASE_2"/>
    <property type="match status" value="1"/>
</dbReference>
<dbReference type="CDD" id="cd06225">
    <property type="entry name" value="HAMP"/>
    <property type="match status" value="1"/>
</dbReference>
<dbReference type="GO" id="GO:0004016">
    <property type="term" value="F:adenylate cyclase activity"/>
    <property type="evidence" value="ECO:0007669"/>
    <property type="project" value="UniProtKB-ARBA"/>
</dbReference>
<feature type="transmembrane region" description="Helical" evidence="1">
    <location>
        <begin position="20"/>
        <end position="41"/>
    </location>
</feature>
<dbReference type="PANTHER" id="PTHR43081">
    <property type="entry name" value="ADENYLATE CYCLASE, TERMINAL-DIFFERENTIATION SPECIFIC-RELATED"/>
    <property type="match status" value="1"/>
</dbReference>
<protein>
    <submittedName>
        <fullName evidence="4">Adenylate cyclase, class 3</fullName>
    </submittedName>
</protein>
<gene>
    <name evidence="4" type="ORF">SAMN02745126_03902</name>
</gene>
<evidence type="ECO:0000256" key="1">
    <source>
        <dbReference type="SAM" id="Phobius"/>
    </source>
</evidence>
<evidence type="ECO:0000259" key="3">
    <source>
        <dbReference type="PROSITE" id="PS50885"/>
    </source>
</evidence>
<feature type="transmembrane region" description="Helical" evidence="1">
    <location>
        <begin position="122"/>
        <end position="145"/>
    </location>
</feature>
<keyword evidence="1" id="KW-0472">Membrane</keyword>
<dbReference type="SMART" id="SM00304">
    <property type="entry name" value="HAMP"/>
    <property type="match status" value="1"/>
</dbReference>
<dbReference type="PANTHER" id="PTHR43081:SF1">
    <property type="entry name" value="ADENYLATE CYCLASE, TERMINAL-DIFFERENTIATION SPECIFIC"/>
    <property type="match status" value="1"/>
</dbReference>
<dbReference type="Pfam" id="PF00672">
    <property type="entry name" value="HAMP"/>
    <property type="match status" value="1"/>
</dbReference>
<dbReference type="GO" id="GO:0009190">
    <property type="term" value="P:cyclic nucleotide biosynthetic process"/>
    <property type="evidence" value="ECO:0007669"/>
    <property type="project" value="InterPro"/>
</dbReference>
<dbReference type="InterPro" id="IPR003660">
    <property type="entry name" value="HAMP_dom"/>
</dbReference>
<dbReference type="OrthoDB" id="9762462at2"/>
<organism evidence="4 5">
    <name type="scientific">Enhydrobacter aerosaccus</name>
    <dbReference type="NCBI Taxonomy" id="225324"/>
    <lineage>
        <taxon>Bacteria</taxon>
        <taxon>Pseudomonadati</taxon>
        <taxon>Pseudomonadota</taxon>
        <taxon>Alphaproteobacteria</taxon>
        <taxon>Hyphomicrobiales</taxon>
        <taxon>Enhydrobacter</taxon>
    </lineage>
</organism>
<sequence length="505" mass="54978">MTASAAPATAAEIGVIRRRYFWMALSVAGLDILVAIIFIVVHDAWVAAPSSLAASLLVMGGLQYLLCRRLFAPIQRYLDGEQSFDETQRRLTQLPLLTARNVAILEFVLTAYRQAIGYLPSAAALGILPPTIADLIVVTIVLPIFYFTYTYFVVSDYLAQLCTFISRHYGRTLELFFGSYPLKLLVALMAISLAPLSAIIVDLFSYTGDRLQREITNDVGVAVLGIAITAYFIIRTLLRPLGILSNAMTKVAGGDLDIRVPVTSNDEIGELTRQFNAMVEGLRERERIRETFGRYVDENVAATILRRQGDGQRSAEMAEATILFTDIAGFTTIAEHLDPPDLVAALNAYLETVLAPIRDHGGIVNTFIGDGLFASFNMPLACHDHPAAAVRAAIDIQRAVSSRRFGDHQVAFPTRIGISTGAVIGGDVGAGKRLSFTLLGDTVNLAARLEELNKEYGTRILVSERTCQACGEGFTFTPLGTVAVRGRSDPANIYSIDPCHQESLP</sequence>
<dbReference type="SMART" id="SM00044">
    <property type="entry name" value="CYCc"/>
    <property type="match status" value="1"/>
</dbReference>
<name>A0A1T4RLU3_9HYPH</name>